<accession>A0A8C6M3Y7</accession>
<reference evidence="1" key="1">
    <citation type="submission" date="2014-08" db="EMBL/GenBank/DDBJ databases">
        <authorList>
            <person name="Senf B."/>
            <person name="Petzold A."/>
            <person name="Downie B.R."/>
            <person name="Koch P."/>
            <person name="Platzer M."/>
        </authorList>
    </citation>
    <scope>NUCLEOTIDE SEQUENCE [LARGE SCALE GENOMIC DNA]</scope>
    <source>
        <strain evidence="1">GRZ</strain>
    </source>
</reference>
<evidence type="ECO:0000313" key="2">
    <source>
        <dbReference type="Proteomes" id="UP000694548"/>
    </source>
</evidence>
<dbReference type="Ensembl" id="ENSNFUT00015031047.1">
    <property type="protein sequence ID" value="ENSNFUP00015029718.1"/>
    <property type="gene ID" value="ENSNFUG00015014473.1"/>
</dbReference>
<sequence length="110" mass="11263">MQLQSVAPPPGSTAGASNGHVELVALSEATALLSCRGQATHLSVLVHSLCDPLGVWVASDSLVEGVNQNDLKELVGGVLTHPVGAQYPQGPTVTASALLRRKADRSVVTS</sequence>
<dbReference type="AlphaFoldDB" id="A0A8C6M3Y7"/>
<reference evidence="1" key="3">
    <citation type="submission" date="2025-09" db="UniProtKB">
        <authorList>
            <consortium name="Ensembl"/>
        </authorList>
    </citation>
    <scope>IDENTIFICATION</scope>
</reference>
<dbReference type="Proteomes" id="UP000694548">
    <property type="component" value="Chromosome sgr09"/>
</dbReference>
<name>A0A8C6M3Y7_NOTFU</name>
<proteinExistence type="predicted"/>
<keyword evidence="2" id="KW-1185">Reference proteome</keyword>
<protein>
    <submittedName>
        <fullName evidence="1">Uncharacterized protein</fullName>
    </submittedName>
</protein>
<evidence type="ECO:0000313" key="1">
    <source>
        <dbReference type="Ensembl" id="ENSNFUP00015029718.1"/>
    </source>
</evidence>
<dbReference type="GeneTree" id="ENSGT00940000171014"/>
<organism evidence="1 2">
    <name type="scientific">Nothobranchius furzeri</name>
    <name type="common">Turquoise killifish</name>
    <dbReference type="NCBI Taxonomy" id="105023"/>
    <lineage>
        <taxon>Eukaryota</taxon>
        <taxon>Metazoa</taxon>
        <taxon>Chordata</taxon>
        <taxon>Craniata</taxon>
        <taxon>Vertebrata</taxon>
        <taxon>Euteleostomi</taxon>
        <taxon>Actinopterygii</taxon>
        <taxon>Neopterygii</taxon>
        <taxon>Teleostei</taxon>
        <taxon>Neoteleostei</taxon>
        <taxon>Acanthomorphata</taxon>
        <taxon>Ovalentaria</taxon>
        <taxon>Atherinomorphae</taxon>
        <taxon>Cyprinodontiformes</taxon>
        <taxon>Nothobranchiidae</taxon>
        <taxon>Nothobranchius</taxon>
    </lineage>
</organism>
<reference evidence="1" key="2">
    <citation type="submission" date="2025-08" db="UniProtKB">
        <authorList>
            <consortium name="Ensembl"/>
        </authorList>
    </citation>
    <scope>IDENTIFICATION</scope>
</reference>